<dbReference type="AlphaFoldDB" id="A0A0A9B6G6"/>
<sequence length="30" mass="3606">MTSELCVKYYAHKRTKLSSRHIQVVGFLYF</sequence>
<reference evidence="1" key="1">
    <citation type="submission" date="2014-09" db="EMBL/GenBank/DDBJ databases">
        <authorList>
            <person name="Magalhaes I.L.F."/>
            <person name="Oliveira U."/>
            <person name="Santos F.R."/>
            <person name="Vidigal T.H.D.A."/>
            <person name="Brescovit A.D."/>
            <person name="Santos A.J."/>
        </authorList>
    </citation>
    <scope>NUCLEOTIDE SEQUENCE</scope>
    <source>
        <tissue evidence="1">Shoot tissue taken approximately 20 cm above the soil surface</tissue>
    </source>
</reference>
<protein>
    <submittedName>
        <fullName evidence="1">Uncharacterized protein</fullName>
    </submittedName>
</protein>
<name>A0A0A9B6G6_ARUDO</name>
<proteinExistence type="predicted"/>
<reference evidence="1" key="2">
    <citation type="journal article" date="2015" name="Data Brief">
        <title>Shoot transcriptome of the giant reed, Arundo donax.</title>
        <authorList>
            <person name="Barrero R.A."/>
            <person name="Guerrero F.D."/>
            <person name="Moolhuijzen P."/>
            <person name="Goolsby J.A."/>
            <person name="Tidwell J."/>
            <person name="Bellgard S.E."/>
            <person name="Bellgard M.I."/>
        </authorList>
    </citation>
    <scope>NUCLEOTIDE SEQUENCE</scope>
    <source>
        <tissue evidence="1">Shoot tissue taken approximately 20 cm above the soil surface</tissue>
    </source>
</reference>
<organism evidence="1">
    <name type="scientific">Arundo donax</name>
    <name type="common">Giant reed</name>
    <name type="synonym">Donax arundinaceus</name>
    <dbReference type="NCBI Taxonomy" id="35708"/>
    <lineage>
        <taxon>Eukaryota</taxon>
        <taxon>Viridiplantae</taxon>
        <taxon>Streptophyta</taxon>
        <taxon>Embryophyta</taxon>
        <taxon>Tracheophyta</taxon>
        <taxon>Spermatophyta</taxon>
        <taxon>Magnoliopsida</taxon>
        <taxon>Liliopsida</taxon>
        <taxon>Poales</taxon>
        <taxon>Poaceae</taxon>
        <taxon>PACMAD clade</taxon>
        <taxon>Arundinoideae</taxon>
        <taxon>Arundineae</taxon>
        <taxon>Arundo</taxon>
    </lineage>
</organism>
<accession>A0A0A9B6G6</accession>
<evidence type="ECO:0000313" key="1">
    <source>
        <dbReference type="EMBL" id="JAD59569.1"/>
    </source>
</evidence>
<dbReference type="EMBL" id="GBRH01238326">
    <property type="protein sequence ID" value="JAD59569.1"/>
    <property type="molecule type" value="Transcribed_RNA"/>
</dbReference>